<reference evidence="3 4" key="1">
    <citation type="submission" date="2020-08" db="EMBL/GenBank/DDBJ databases">
        <title>Genomic Encyclopedia of Type Strains, Phase IV (KMG-IV): sequencing the most valuable type-strain genomes for metagenomic binning, comparative biology and taxonomic classification.</title>
        <authorList>
            <person name="Goeker M."/>
        </authorList>
    </citation>
    <scope>NUCLEOTIDE SEQUENCE [LARGE SCALE GENOMIC DNA]</scope>
    <source>
        <strain evidence="3 4">DSM 12252</strain>
    </source>
</reference>
<feature type="domain" description="FIST" evidence="1">
    <location>
        <begin position="30"/>
        <end position="225"/>
    </location>
</feature>
<dbReference type="PANTHER" id="PTHR40252">
    <property type="entry name" value="BLR0328 PROTEIN"/>
    <property type="match status" value="1"/>
</dbReference>
<dbReference type="Pfam" id="PF10442">
    <property type="entry name" value="FIST_C"/>
    <property type="match status" value="1"/>
</dbReference>
<gene>
    <name evidence="3" type="ORF">HNQ65_000720</name>
</gene>
<dbReference type="Proteomes" id="UP000590740">
    <property type="component" value="Unassembled WGS sequence"/>
</dbReference>
<dbReference type="SMART" id="SM00897">
    <property type="entry name" value="FIST"/>
    <property type="match status" value="1"/>
</dbReference>
<keyword evidence="4" id="KW-1185">Reference proteome</keyword>
<evidence type="ECO:0000259" key="2">
    <source>
        <dbReference type="SMART" id="SM01204"/>
    </source>
</evidence>
<evidence type="ECO:0000313" key="4">
    <source>
        <dbReference type="Proteomes" id="UP000590740"/>
    </source>
</evidence>
<comment type="caution">
    <text evidence="3">The sequence shown here is derived from an EMBL/GenBank/DDBJ whole genome shotgun (WGS) entry which is preliminary data.</text>
</comment>
<dbReference type="InterPro" id="IPR019494">
    <property type="entry name" value="FIST_C"/>
</dbReference>
<dbReference type="SMART" id="SM01204">
    <property type="entry name" value="FIST_C"/>
    <property type="match status" value="1"/>
</dbReference>
<accession>A0A7W7Y7S5</accession>
<dbReference type="InterPro" id="IPR013702">
    <property type="entry name" value="FIST_domain_N"/>
</dbReference>
<dbReference type="PANTHER" id="PTHR40252:SF2">
    <property type="entry name" value="BLR0328 PROTEIN"/>
    <property type="match status" value="1"/>
</dbReference>
<organism evidence="3 4">
    <name type="scientific">Prosthecobacter vanneervenii</name>
    <dbReference type="NCBI Taxonomy" id="48466"/>
    <lineage>
        <taxon>Bacteria</taxon>
        <taxon>Pseudomonadati</taxon>
        <taxon>Verrucomicrobiota</taxon>
        <taxon>Verrucomicrobiia</taxon>
        <taxon>Verrucomicrobiales</taxon>
        <taxon>Verrucomicrobiaceae</taxon>
        <taxon>Prosthecobacter</taxon>
    </lineage>
</organism>
<dbReference type="RefSeq" id="WP_246437531.1">
    <property type="nucleotide sequence ID" value="NZ_JACHIG010000001.1"/>
</dbReference>
<evidence type="ECO:0000259" key="1">
    <source>
        <dbReference type="SMART" id="SM00897"/>
    </source>
</evidence>
<proteinExistence type="predicted"/>
<dbReference type="Pfam" id="PF08495">
    <property type="entry name" value="FIST"/>
    <property type="match status" value="1"/>
</dbReference>
<protein>
    <submittedName>
        <fullName evidence="3">Uncharacterized protein</fullName>
    </submittedName>
</protein>
<name>A0A7W7Y7S5_9BACT</name>
<dbReference type="AlphaFoldDB" id="A0A7W7Y7S5"/>
<evidence type="ECO:0000313" key="3">
    <source>
        <dbReference type="EMBL" id="MBB5031166.1"/>
    </source>
</evidence>
<dbReference type="EMBL" id="JACHIG010000001">
    <property type="protein sequence ID" value="MBB5031166.1"/>
    <property type="molecule type" value="Genomic_DNA"/>
</dbReference>
<sequence length="396" mass="43297">MLEFFSASTRMVNSRHAIQECLETALGTDKKCDLVMLHASIGHDYQVLADEVRRQIPGVRVVGASCCGIVGSEGVSESMKDVALMAVRGPELAVAHLDGIHGHNAFEKASELARQLKAQQPGITMVHFLASGIDIANDRAIAGLESVFGPEVTIFGATSSDNMRGVVSYQIVDDQVFEHGAWAVGFADPSLEVDTQATHGFLAVGEPMVVTRAEGTRILELNGRPAWQEYTSRLGLDPEKATCGDSIPVGALAEELPASLAEEYGNPHILRVVTKRDAEGAMHYATTIREGTRLWLTVRDEERIFADMDRMMAAMVKRAGARKPVAVFHADCLARGRYLLNRVMKEELVGRMQFPLSSQGVVPPWLGMYGFGEFARLGGVNTYHNYTTAIYAIYRR</sequence>
<feature type="domain" description="FIST C-domain" evidence="2">
    <location>
        <begin position="226"/>
        <end position="377"/>
    </location>
</feature>